<protein>
    <submittedName>
        <fullName evidence="1">Phage derepression protein</fullName>
    </submittedName>
</protein>
<gene>
    <name evidence="1" type="ORF">ARN_23350</name>
    <name evidence="2" type="ORF">QE258_15745</name>
</gene>
<keyword evidence="3" id="KW-1185">Reference proteome</keyword>
<evidence type="ECO:0000313" key="3">
    <source>
        <dbReference type="Proteomes" id="UP001177592"/>
    </source>
</evidence>
<organism evidence="1">
    <name type="scientific">Arsenophonus nasoniae</name>
    <name type="common">son-killer infecting Nasonia vitripennis</name>
    <dbReference type="NCBI Taxonomy" id="638"/>
    <lineage>
        <taxon>Bacteria</taxon>
        <taxon>Pseudomonadati</taxon>
        <taxon>Pseudomonadota</taxon>
        <taxon>Gammaproteobacteria</taxon>
        <taxon>Enterobacterales</taxon>
        <taxon>Morganellaceae</taxon>
        <taxon>Arsenophonus</taxon>
    </lineage>
</organism>
<reference evidence="2" key="2">
    <citation type="submission" date="2023-04" db="EMBL/GenBank/DDBJ databases">
        <title>Genome dynamics across the evolutionary transition to endosymbiosis.</title>
        <authorList>
            <person name="Siozios S."/>
            <person name="Nadal-Jimenez P."/>
            <person name="Azagi T."/>
            <person name="Sprong H."/>
            <person name="Frost C.L."/>
            <person name="Parratt S.R."/>
            <person name="Taylor G."/>
            <person name="Brettell L."/>
            <person name="Lew K.C."/>
            <person name="Croft L."/>
            <person name="King K.C."/>
            <person name="Brockhurst M.A."/>
            <person name="Hypsa V."/>
            <person name="Novakova E."/>
            <person name="Darby A.C."/>
            <person name="Hurst G.D.D."/>
        </authorList>
    </citation>
    <scope>NUCLEOTIDE SEQUENCE</scope>
    <source>
        <strain evidence="2">ANv_CAN</strain>
    </source>
</reference>
<dbReference type="EMBL" id="FN545235">
    <property type="protein sequence ID" value="CBA74502.1"/>
    <property type="molecule type" value="Genomic_DNA"/>
</dbReference>
<reference evidence="1" key="1">
    <citation type="journal article" date="2010" name="Insect Mol. Biol.">
        <title>The draft genome sequence of Arsenophonus nasoniae, son-killer bacterium of Nasonia vitripennis, reveals genes associated with virulence and symbiosis.</title>
        <authorList>
            <person name="Wilkes T."/>
            <person name="Darby A.C."/>
            <person name="Choi J."/>
            <person name="Colborne J.K."/>
            <person name="Werren J.H."/>
            <person name="Hurst G.D.D."/>
        </authorList>
    </citation>
    <scope>NUCLEOTIDE SEQUENCE</scope>
</reference>
<dbReference type="InterPro" id="IPR057872">
    <property type="entry name" value="Derepression"/>
</dbReference>
<dbReference type="AlphaFoldDB" id="D2U1B9"/>
<sequence>MKIVDSSTAQHEKIKAAISHESYSKLIRAMEVAGYIYEHISKHSCEHEPMPWLPEIMDYLREDISCIFTEIDKYS</sequence>
<dbReference type="EMBL" id="CP123523">
    <property type="protein sequence ID" value="WGM05014.1"/>
    <property type="molecule type" value="Genomic_DNA"/>
</dbReference>
<evidence type="ECO:0000313" key="2">
    <source>
        <dbReference type="EMBL" id="WGM05014.1"/>
    </source>
</evidence>
<proteinExistence type="predicted"/>
<dbReference type="Proteomes" id="UP001177592">
    <property type="component" value="Chromosome"/>
</dbReference>
<accession>D2U1B9</accession>
<dbReference type="Pfam" id="PF25738">
    <property type="entry name" value="Derepression"/>
    <property type="match status" value="1"/>
</dbReference>
<name>D2U1B9_9GAMM</name>
<evidence type="ECO:0000313" key="1">
    <source>
        <dbReference type="EMBL" id="CBA74502.1"/>
    </source>
</evidence>
<dbReference type="RefSeq" id="WP_026823682.1">
    <property type="nucleotide sequence ID" value="NZ_CP123523.1"/>
</dbReference>